<proteinExistence type="predicted"/>
<dbReference type="InterPro" id="IPR001789">
    <property type="entry name" value="Sig_transdc_resp-reg_receiver"/>
</dbReference>
<dbReference type="EMBL" id="JAUJEB010000004">
    <property type="protein sequence ID" value="MDN5213919.1"/>
    <property type="molecule type" value="Genomic_DNA"/>
</dbReference>
<accession>A0ABT8L830</accession>
<dbReference type="InterPro" id="IPR052893">
    <property type="entry name" value="TCS_response_regulator"/>
</dbReference>
<feature type="modified residue" description="4-aspartylphosphate" evidence="1">
    <location>
        <position position="60"/>
    </location>
</feature>
<evidence type="ECO:0000256" key="1">
    <source>
        <dbReference type="PROSITE-ProRule" id="PRU00169"/>
    </source>
</evidence>
<evidence type="ECO:0000313" key="4">
    <source>
        <dbReference type="Proteomes" id="UP001172083"/>
    </source>
</evidence>
<dbReference type="Pfam" id="PF00072">
    <property type="entry name" value="Response_reg"/>
    <property type="match status" value="1"/>
</dbReference>
<dbReference type="PANTHER" id="PTHR44520:SF2">
    <property type="entry name" value="RESPONSE REGULATOR RCP1"/>
    <property type="match status" value="1"/>
</dbReference>
<dbReference type="PANTHER" id="PTHR44520">
    <property type="entry name" value="RESPONSE REGULATOR RCP1-RELATED"/>
    <property type="match status" value="1"/>
</dbReference>
<sequence>MDRSILALIVEDNDVDFQIADFIFRKISNRIFVNRCRNGEEAVSYLYDLKTSIPDFILLDIDMPIMNGKEFLKLKAKNEAFRDIPVIILSSSTLSVEKEECLKLGAVDFIEKPLTVEAVDEILRVHAFINTSNSN</sequence>
<dbReference type="Proteomes" id="UP001172083">
    <property type="component" value="Unassembled WGS sequence"/>
</dbReference>
<evidence type="ECO:0000259" key="2">
    <source>
        <dbReference type="PROSITE" id="PS50110"/>
    </source>
</evidence>
<keyword evidence="4" id="KW-1185">Reference proteome</keyword>
<name>A0ABT8L830_9BACT</name>
<comment type="caution">
    <text evidence="3">The sequence shown here is derived from an EMBL/GenBank/DDBJ whole genome shotgun (WGS) entry which is preliminary data.</text>
</comment>
<keyword evidence="1" id="KW-0597">Phosphoprotein</keyword>
<feature type="domain" description="Response regulatory" evidence="2">
    <location>
        <begin position="6"/>
        <end position="127"/>
    </location>
</feature>
<organism evidence="3 4">
    <name type="scientific">Agaribacillus aureus</name>
    <dbReference type="NCBI Taxonomy" id="3051825"/>
    <lineage>
        <taxon>Bacteria</taxon>
        <taxon>Pseudomonadati</taxon>
        <taxon>Bacteroidota</taxon>
        <taxon>Cytophagia</taxon>
        <taxon>Cytophagales</taxon>
        <taxon>Splendidivirgaceae</taxon>
        <taxon>Agaribacillus</taxon>
    </lineage>
</organism>
<dbReference type="InterPro" id="IPR011006">
    <property type="entry name" value="CheY-like_superfamily"/>
</dbReference>
<gene>
    <name evidence="3" type="ORF">QQ020_17725</name>
</gene>
<protein>
    <submittedName>
        <fullName evidence="3">Response regulator</fullName>
    </submittedName>
</protein>
<dbReference type="SMART" id="SM00448">
    <property type="entry name" value="REC"/>
    <property type="match status" value="1"/>
</dbReference>
<dbReference type="Gene3D" id="3.40.50.2300">
    <property type="match status" value="1"/>
</dbReference>
<evidence type="ECO:0000313" key="3">
    <source>
        <dbReference type="EMBL" id="MDN5213919.1"/>
    </source>
</evidence>
<reference evidence="3" key="1">
    <citation type="submission" date="2023-06" db="EMBL/GenBank/DDBJ databases">
        <title>Genomic of Agaribacillus aureum.</title>
        <authorList>
            <person name="Wang G."/>
        </authorList>
    </citation>
    <scope>NUCLEOTIDE SEQUENCE</scope>
    <source>
        <strain evidence="3">BMA12</strain>
    </source>
</reference>
<dbReference type="RefSeq" id="WP_346759258.1">
    <property type="nucleotide sequence ID" value="NZ_JAUJEB010000004.1"/>
</dbReference>
<dbReference type="SUPFAM" id="SSF52172">
    <property type="entry name" value="CheY-like"/>
    <property type="match status" value="1"/>
</dbReference>
<dbReference type="PROSITE" id="PS50110">
    <property type="entry name" value="RESPONSE_REGULATORY"/>
    <property type="match status" value="1"/>
</dbReference>